<comment type="similarity">
    <text evidence="1">In the C-terminal section; belongs to the transposase 35 family.</text>
</comment>
<dbReference type="Pfam" id="PF12323">
    <property type="entry name" value="HTH_OrfB_IS605"/>
    <property type="match status" value="1"/>
</dbReference>
<feature type="domain" description="Probable transposase IS891/IS1136/IS1341" evidence="8">
    <location>
        <begin position="78"/>
        <end position="134"/>
    </location>
</feature>
<dbReference type="PANTHER" id="PTHR30405">
    <property type="entry name" value="TRANSPOSASE"/>
    <property type="match status" value="1"/>
</dbReference>
<proteinExistence type="inferred from homology"/>
<evidence type="ECO:0000313" key="12">
    <source>
        <dbReference type="Proteomes" id="UP000197781"/>
    </source>
</evidence>
<dbReference type="RefSeq" id="WP_167385180.1">
    <property type="nucleotide sequence ID" value="NZ_CP018145.1"/>
</dbReference>
<dbReference type="NCBIfam" id="TIGR01766">
    <property type="entry name" value="IS200/IS605 family accessory protein TnpB-like domain"/>
    <property type="match status" value="1"/>
</dbReference>
<keyword evidence="7" id="KW-0233">DNA recombination</keyword>
<evidence type="ECO:0000256" key="4">
    <source>
        <dbReference type="ARBA" id="ARBA00022723"/>
    </source>
</evidence>
<keyword evidence="5" id="KW-0862">Zinc</keyword>
<evidence type="ECO:0000256" key="3">
    <source>
        <dbReference type="ARBA" id="ARBA00022578"/>
    </source>
</evidence>
<evidence type="ECO:0000256" key="2">
    <source>
        <dbReference type="ARBA" id="ARBA00011044"/>
    </source>
</evidence>
<evidence type="ECO:0000256" key="6">
    <source>
        <dbReference type="ARBA" id="ARBA00023125"/>
    </source>
</evidence>
<dbReference type="InterPro" id="IPR051399">
    <property type="entry name" value="RNA-guided_DNA_endo/Transpos"/>
</dbReference>
<accession>A0A220MRS7</accession>
<evidence type="ECO:0008006" key="13">
    <source>
        <dbReference type="Google" id="ProtNLM"/>
    </source>
</evidence>
<sequence length="228" mass="26519">MLRFKAFQFRIFPNQKQEVLISKTLGRSRFVFNRFLARWNETYKQMGKGLSYHSCVVQLPQLKKELPWLYDADSTALRQKGGKNYDKARSKVAILHEKVANTRKDFLHKLSTELIRENKVICLEDLQVNDLIKNHKLAKSITDVSWSTFRSLLAYKAEWYGRTLSVIGKQFPSSQLCSTPNCGNRNKDVKNLNLRVWTCSNCGTLHDRDENAAINIEREGLRLLYETT</sequence>
<gene>
    <name evidence="11" type="ORF">BP422_24405</name>
</gene>
<keyword evidence="6" id="KW-0238">DNA-binding</keyword>
<protein>
    <recommendedName>
        <fullName evidence="13">Transposase</fullName>
    </recommendedName>
</protein>
<evidence type="ECO:0000256" key="1">
    <source>
        <dbReference type="ARBA" id="ARBA00008761"/>
    </source>
</evidence>
<dbReference type="NCBIfam" id="NF040570">
    <property type="entry name" value="guided_TnpB"/>
    <property type="match status" value="1"/>
</dbReference>
<dbReference type="Pfam" id="PF07282">
    <property type="entry name" value="Cas12f1-like_TNB"/>
    <property type="match status" value="1"/>
</dbReference>
<dbReference type="GO" id="GO:0003677">
    <property type="term" value="F:DNA binding"/>
    <property type="evidence" value="ECO:0007669"/>
    <property type="project" value="UniProtKB-KW"/>
</dbReference>
<dbReference type="InterPro" id="IPR001959">
    <property type="entry name" value="Transposase"/>
</dbReference>
<dbReference type="Pfam" id="PF01385">
    <property type="entry name" value="OrfB_IS605"/>
    <property type="match status" value="1"/>
</dbReference>
<dbReference type="Proteomes" id="UP000197781">
    <property type="component" value="Chromosome"/>
</dbReference>
<feature type="domain" description="Transposase putative helix-turn-helix" evidence="10">
    <location>
        <begin position="1"/>
        <end position="48"/>
    </location>
</feature>
<reference evidence="11 12" key="1">
    <citation type="submission" date="2016-11" db="EMBL/GenBank/DDBJ databases">
        <authorList>
            <person name="Jaros S."/>
            <person name="Januszkiewicz K."/>
            <person name="Wedrychowicz H."/>
        </authorList>
    </citation>
    <scope>NUCLEOTIDE SEQUENCE [LARGE SCALE GENOMIC DNA]</scope>
    <source>
        <strain evidence="11 12">NF2</strain>
    </source>
</reference>
<dbReference type="PANTHER" id="PTHR30405:SF25">
    <property type="entry name" value="RNA-GUIDED DNA ENDONUCLEASE INSQ-RELATED"/>
    <property type="match status" value="1"/>
</dbReference>
<dbReference type="InterPro" id="IPR010095">
    <property type="entry name" value="Cas12f1-like_TNB"/>
</dbReference>
<evidence type="ECO:0000256" key="5">
    <source>
        <dbReference type="ARBA" id="ARBA00022833"/>
    </source>
</evidence>
<name>A0A220MRS7_9BACL</name>
<comment type="similarity">
    <text evidence="2">In the N-terminal section; belongs to the transposase 2 family.</text>
</comment>
<evidence type="ECO:0000259" key="10">
    <source>
        <dbReference type="Pfam" id="PF12323"/>
    </source>
</evidence>
<dbReference type="EMBL" id="CP018145">
    <property type="protein sequence ID" value="ASJ57653.1"/>
    <property type="molecule type" value="Genomic_DNA"/>
</dbReference>
<dbReference type="GO" id="GO:0046872">
    <property type="term" value="F:metal ion binding"/>
    <property type="evidence" value="ECO:0007669"/>
    <property type="project" value="UniProtKB-KW"/>
</dbReference>
<dbReference type="GO" id="GO:0006310">
    <property type="term" value="P:DNA recombination"/>
    <property type="evidence" value="ECO:0007669"/>
    <property type="project" value="UniProtKB-KW"/>
</dbReference>
<keyword evidence="3" id="KW-0815">Transposition</keyword>
<keyword evidence="4" id="KW-0479">Metal-binding</keyword>
<dbReference type="GO" id="GO:0032196">
    <property type="term" value="P:transposition"/>
    <property type="evidence" value="ECO:0007669"/>
    <property type="project" value="UniProtKB-KW"/>
</dbReference>
<organism evidence="11 12">
    <name type="scientific">Brevibacillus formosus</name>
    <dbReference type="NCBI Taxonomy" id="54913"/>
    <lineage>
        <taxon>Bacteria</taxon>
        <taxon>Bacillati</taxon>
        <taxon>Bacillota</taxon>
        <taxon>Bacilli</taxon>
        <taxon>Bacillales</taxon>
        <taxon>Paenibacillaceae</taxon>
        <taxon>Brevibacillus</taxon>
    </lineage>
</organism>
<dbReference type="InterPro" id="IPR021027">
    <property type="entry name" value="Transposase_put_HTH"/>
</dbReference>
<evidence type="ECO:0000259" key="8">
    <source>
        <dbReference type="Pfam" id="PF01385"/>
    </source>
</evidence>
<evidence type="ECO:0000259" key="9">
    <source>
        <dbReference type="Pfam" id="PF07282"/>
    </source>
</evidence>
<evidence type="ECO:0000256" key="7">
    <source>
        <dbReference type="ARBA" id="ARBA00023172"/>
    </source>
</evidence>
<feature type="domain" description="Cas12f1-like TNB" evidence="9">
    <location>
        <begin position="146"/>
        <end position="216"/>
    </location>
</feature>
<dbReference type="KEGG" id="bfm:BP422_24405"/>
<dbReference type="AlphaFoldDB" id="A0A220MRS7"/>
<evidence type="ECO:0000313" key="11">
    <source>
        <dbReference type="EMBL" id="ASJ57653.1"/>
    </source>
</evidence>